<proteinExistence type="predicted"/>
<feature type="transmembrane region" description="Helical" evidence="5">
    <location>
        <begin position="107"/>
        <end position="128"/>
    </location>
</feature>
<organism evidence="6 7">
    <name type="scientific">Pleomorphomonas diazotrophica</name>
    <dbReference type="NCBI Taxonomy" id="1166257"/>
    <lineage>
        <taxon>Bacteria</taxon>
        <taxon>Pseudomonadati</taxon>
        <taxon>Pseudomonadota</taxon>
        <taxon>Alphaproteobacteria</taxon>
        <taxon>Hyphomicrobiales</taxon>
        <taxon>Pleomorphomonadaceae</taxon>
        <taxon>Pleomorphomonas</taxon>
    </lineage>
</organism>
<comment type="subcellular location">
    <subcellularLocation>
        <location evidence="1">Membrane</location>
        <topology evidence="1">Multi-pass membrane protein</topology>
    </subcellularLocation>
</comment>
<evidence type="ECO:0000256" key="4">
    <source>
        <dbReference type="ARBA" id="ARBA00023136"/>
    </source>
</evidence>
<sequence>MLNAVLTSLRDIPTPPFRAVLWKSIGLTLALLAVVWIGTFAVADYLVAMLPVEWQTAADWLAGLLLFVGLGFLVAPVTALFAGLYADEVAEVVERTRYPTERPGVSQSLMIGFLSALRFTGFVVLVNIAMLPLLFLPGINVPIFLIVNAYLLGREYFEQAAMRFRSPEDARVFRSAHSGKVMLGGLTIAALLAIPVVNILTPLYATALMVHVVKLAERQDRA</sequence>
<protein>
    <submittedName>
        <fullName evidence="6">Cysteine biosynthesis protein CysZ</fullName>
    </submittedName>
</protein>
<dbReference type="RefSeq" id="WP_101289962.1">
    <property type="nucleotide sequence ID" value="NZ_FOUQ01000004.1"/>
</dbReference>
<name>A0A1I4SSY3_9HYPH</name>
<dbReference type="AlphaFoldDB" id="A0A1I4SSY3"/>
<feature type="transmembrane region" description="Helical" evidence="5">
    <location>
        <begin position="20"/>
        <end position="48"/>
    </location>
</feature>
<evidence type="ECO:0000256" key="3">
    <source>
        <dbReference type="ARBA" id="ARBA00022989"/>
    </source>
</evidence>
<evidence type="ECO:0000256" key="2">
    <source>
        <dbReference type="ARBA" id="ARBA00022692"/>
    </source>
</evidence>
<dbReference type="Pfam" id="PF07264">
    <property type="entry name" value="EI24"/>
    <property type="match status" value="1"/>
</dbReference>
<evidence type="ECO:0000313" key="6">
    <source>
        <dbReference type="EMBL" id="PKR88509.1"/>
    </source>
</evidence>
<dbReference type="InterPro" id="IPR059112">
    <property type="entry name" value="CysZ/EI24"/>
</dbReference>
<keyword evidence="7" id="KW-1185">Reference proteome</keyword>
<evidence type="ECO:0000256" key="1">
    <source>
        <dbReference type="ARBA" id="ARBA00004141"/>
    </source>
</evidence>
<keyword evidence="4 5" id="KW-0472">Membrane</keyword>
<evidence type="ECO:0000256" key="5">
    <source>
        <dbReference type="SAM" id="Phobius"/>
    </source>
</evidence>
<keyword evidence="3 5" id="KW-1133">Transmembrane helix</keyword>
<dbReference type="NCBIfam" id="NF009407">
    <property type="entry name" value="PRK12768.1"/>
    <property type="match status" value="1"/>
</dbReference>
<dbReference type="EMBL" id="PJNW01000011">
    <property type="protein sequence ID" value="PKR88509.1"/>
    <property type="molecule type" value="Genomic_DNA"/>
</dbReference>
<gene>
    <name evidence="6" type="ORF">CXZ10_13990</name>
</gene>
<dbReference type="Proteomes" id="UP000233491">
    <property type="component" value="Unassembled WGS sequence"/>
</dbReference>
<reference evidence="6 7" key="1">
    <citation type="submission" date="2017-12" db="EMBL/GenBank/DDBJ databases">
        <title>Anaerobic carbon monoxide metabolism by Pleomorphomonas carboxyditropha sp. nov., a new mesophilic hydrogenogenic carboxidotroph.</title>
        <authorList>
            <person name="Esquivel-Elizondo S."/>
            <person name="Krajmalnik-Brown R."/>
        </authorList>
    </citation>
    <scope>NUCLEOTIDE SEQUENCE [LARGE SCALE GENOMIC DNA]</scope>
    <source>
        <strain evidence="6 7">R5-392</strain>
    </source>
</reference>
<feature type="transmembrane region" description="Helical" evidence="5">
    <location>
        <begin position="60"/>
        <end position="86"/>
    </location>
</feature>
<feature type="transmembrane region" description="Helical" evidence="5">
    <location>
        <begin position="134"/>
        <end position="153"/>
    </location>
</feature>
<accession>A0A1I4SSY3</accession>
<dbReference type="OrthoDB" id="5421146at2"/>
<feature type="transmembrane region" description="Helical" evidence="5">
    <location>
        <begin position="181"/>
        <end position="205"/>
    </location>
</feature>
<keyword evidence="2 5" id="KW-0812">Transmembrane</keyword>
<evidence type="ECO:0000313" key="7">
    <source>
        <dbReference type="Proteomes" id="UP000233491"/>
    </source>
</evidence>
<comment type="caution">
    <text evidence="6">The sequence shown here is derived from an EMBL/GenBank/DDBJ whole genome shotgun (WGS) entry which is preliminary data.</text>
</comment>